<dbReference type="InterPro" id="IPR042568">
    <property type="entry name" value="QSOX_FAD-bd_sf"/>
</dbReference>
<keyword evidence="4" id="KW-1185">Reference proteome</keyword>
<dbReference type="Proteomes" id="UP001162164">
    <property type="component" value="Unassembled WGS sequence"/>
</dbReference>
<dbReference type="InterPro" id="IPR041269">
    <property type="entry name" value="QSOX_Trx1"/>
</dbReference>
<dbReference type="CDD" id="cd02992">
    <property type="entry name" value="PDI_a_QSOX"/>
    <property type="match status" value="1"/>
</dbReference>
<dbReference type="Pfam" id="PF00085">
    <property type="entry name" value="Thioredoxin"/>
    <property type="match status" value="1"/>
</dbReference>
<dbReference type="Gene3D" id="1.20.120.1960">
    <property type="entry name" value="QSOX sulfhydryl oxidase domain"/>
    <property type="match status" value="1"/>
</dbReference>
<gene>
    <name evidence="3" type="ORF">NQ317_011076</name>
</gene>
<sequence length="440" mass="51186">MFFVFLQTTFFVLFKVRAFYFRLYELVTLNLVNYCNNAALSIYEQKKYKRNTDAQGLYSTKDDVEILNVDNFKREVYGNQRALLIEFYNSWCGFCQRFAPSWKALATDVKDWSDVVGIGALDCYNEENYPLCRDFEVMTYPTLRYFHENYQEGPGNFGKNIKAGSDVNEHRQKLLQVIIEEQNEGRGKMYPDMLPYTYPDDSKLFESASENVKYVFLIIQQPTDFIGQDVIMDLHRIKDIVVKYTFNNNTDLVKSFKADLFPALYVMERGNTLQLLNSGSATRESYKVFIHNYLLPKNINVPVDNKNKSIFTGKWLDAPIQNISAVMQERELENLMEKVRKMGDVVFQMDLETALRYSLKREVSRVKEISGEKLNALKSYLNVLSKYFPFGKFGHYFLSEINEYVSNNPTVKGADIFRMVKEAESEERQVFSLSTAVAGL</sequence>
<comment type="caution">
    <text evidence="3">The sequence shown here is derived from an EMBL/GenBank/DDBJ whole genome shotgun (WGS) entry which is preliminary data.</text>
</comment>
<name>A0ABQ9JC09_9CUCU</name>
<dbReference type="InterPro" id="IPR013766">
    <property type="entry name" value="Thioredoxin_domain"/>
</dbReference>
<comment type="catalytic activity">
    <reaction evidence="1">
        <text>2 R'C(R)SH + O2 = R'C(R)S-S(R)CR' + H2O2</text>
        <dbReference type="Rhea" id="RHEA:17357"/>
        <dbReference type="ChEBI" id="CHEBI:15379"/>
        <dbReference type="ChEBI" id="CHEBI:16240"/>
        <dbReference type="ChEBI" id="CHEBI:16520"/>
        <dbReference type="ChEBI" id="CHEBI:17412"/>
        <dbReference type="EC" id="1.8.3.2"/>
    </reaction>
</comment>
<dbReference type="Pfam" id="PF18371">
    <property type="entry name" value="FAD_SOX"/>
    <property type="match status" value="1"/>
</dbReference>
<dbReference type="InterPro" id="IPR040986">
    <property type="entry name" value="QSOX_FAD-bd_dom"/>
</dbReference>
<evidence type="ECO:0000313" key="4">
    <source>
        <dbReference type="Proteomes" id="UP001162164"/>
    </source>
</evidence>
<dbReference type="PANTHER" id="PTHR22897:SF8">
    <property type="entry name" value="SULFHYDRYL OXIDASE"/>
    <property type="match status" value="1"/>
</dbReference>
<dbReference type="Gene3D" id="3.40.30.10">
    <property type="entry name" value="Glutaredoxin"/>
    <property type="match status" value="2"/>
</dbReference>
<evidence type="ECO:0000259" key="2">
    <source>
        <dbReference type="PROSITE" id="PS51352"/>
    </source>
</evidence>
<accession>A0ABQ9JC09</accession>
<dbReference type="InterPro" id="IPR036249">
    <property type="entry name" value="Thioredoxin-like_sf"/>
</dbReference>
<dbReference type="PROSITE" id="PS51352">
    <property type="entry name" value="THIOREDOXIN_2"/>
    <property type="match status" value="1"/>
</dbReference>
<dbReference type="EMBL" id="JAPWTJ010000862">
    <property type="protein sequence ID" value="KAJ8975173.1"/>
    <property type="molecule type" value="Genomic_DNA"/>
</dbReference>
<dbReference type="SUPFAM" id="SSF52833">
    <property type="entry name" value="Thioredoxin-like"/>
    <property type="match status" value="1"/>
</dbReference>
<evidence type="ECO:0000256" key="1">
    <source>
        <dbReference type="ARBA" id="ARBA00048864"/>
    </source>
</evidence>
<dbReference type="PANTHER" id="PTHR22897">
    <property type="entry name" value="QUIESCIN Q6-RELATED SULFHYDRYL OXIDASE"/>
    <property type="match status" value="1"/>
</dbReference>
<protein>
    <recommendedName>
        <fullName evidence="2">Thioredoxin domain-containing protein</fullName>
    </recommendedName>
</protein>
<proteinExistence type="predicted"/>
<feature type="domain" description="Thioredoxin" evidence="2">
    <location>
        <begin position="46"/>
        <end position="183"/>
    </location>
</feature>
<dbReference type="InterPro" id="IPR039798">
    <property type="entry name" value="Sulfhydryl_oxidase"/>
</dbReference>
<evidence type="ECO:0000313" key="3">
    <source>
        <dbReference type="EMBL" id="KAJ8975173.1"/>
    </source>
</evidence>
<reference evidence="3" key="1">
    <citation type="journal article" date="2023" name="Insect Mol. Biol.">
        <title>Genome sequencing provides insights into the evolution of gene families encoding plant cell wall-degrading enzymes in longhorned beetles.</title>
        <authorList>
            <person name="Shin N.R."/>
            <person name="Okamura Y."/>
            <person name="Kirsch R."/>
            <person name="Pauchet Y."/>
        </authorList>
    </citation>
    <scope>NUCLEOTIDE SEQUENCE</scope>
    <source>
        <strain evidence="3">MMC_N1</strain>
    </source>
</reference>
<dbReference type="Pfam" id="PF18108">
    <property type="entry name" value="QSOX_Trx1"/>
    <property type="match status" value="1"/>
</dbReference>
<organism evidence="3 4">
    <name type="scientific">Molorchus minor</name>
    <dbReference type="NCBI Taxonomy" id="1323400"/>
    <lineage>
        <taxon>Eukaryota</taxon>
        <taxon>Metazoa</taxon>
        <taxon>Ecdysozoa</taxon>
        <taxon>Arthropoda</taxon>
        <taxon>Hexapoda</taxon>
        <taxon>Insecta</taxon>
        <taxon>Pterygota</taxon>
        <taxon>Neoptera</taxon>
        <taxon>Endopterygota</taxon>
        <taxon>Coleoptera</taxon>
        <taxon>Polyphaga</taxon>
        <taxon>Cucujiformia</taxon>
        <taxon>Chrysomeloidea</taxon>
        <taxon>Cerambycidae</taxon>
        <taxon>Lamiinae</taxon>
        <taxon>Monochamini</taxon>
        <taxon>Molorchus</taxon>
    </lineage>
</organism>